<reference evidence="2" key="1">
    <citation type="journal article" date="2021" name="Proc. Natl. Acad. Sci. U.S.A.">
        <title>A Catalog of Tens of Thousands of Viruses from Human Metagenomes Reveals Hidden Associations with Chronic Diseases.</title>
        <authorList>
            <person name="Tisza M.J."/>
            <person name="Buck C.B."/>
        </authorList>
    </citation>
    <scope>NUCLEOTIDE SEQUENCE</scope>
    <source>
        <strain evidence="2">CtAca11</strain>
    </source>
</reference>
<keyword evidence="1" id="KW-0472">Membrane</keyword>
<proteinExistence type="predicted"/>
<sequence>METSLYNCIEYVSTLIVILVLGLYYMYIKGGR</sequence>
<organism evidence="2">
    <name type="scientific">Myoviridae sp. ctAca11</name>
    <dbReference type="NCBI Taxonomy" id="2825043"/>
    <lineage>
        <taxon>Viruses</taxon>
        <taxon>Duplodnaviria</taxon>
        <taxon>Heunggongvirae</taxon>
        <taxon>Uroviricota</taxon>
        <taxon>Caudoviricetes</taxon>
    </lineage>
</organism>
<dbReference type="EMBL" id="BK015590">
    <property type="protein sequence ID" value="DAE14688.1"/>
    <property type="molecule type" value="Genomic_DNA"/>
</dbReference>
<keyword evidence="1" id="KW-1133">Transmembrane helix</keyword>
<evidence type="ECO:0000313" key="2">
    <source>
        <dbReference type="EMBL" id="DAE14688.1"/>
    </source>
</evidence>
<keyword evidence="1" id="KW-0812">Transmembrane</keyword>
<name>A0A8S5Q6K5_9CAUD</name>
<accession>A0A8S5Q6K5</accession>
<protein>
    <submittedName>
        <fullName evidence="2">Uncharacterized protein</fullName>
    </submittedName>
</protein>
<feature type="transmembrane region" description="Helical" evidence="1">
    <location>
        <begin position="12"/>
        <end position="28"/>
    </location>
</feature>
<evidence type="ECO:0000256" key="1">
    <source>
        <dbReference type="SAM" id="Phobius"/>
    </source>
</evidence>